<comment type="caution">
    <text evidence="1">The sequence shown here is derived from an EMBL/GenBank/DDBJ whole genome shotgun (WGS) entry which is preliminary data.</text>
</comment>
<sequence>MAVGTASFTFSRLVSSASVLPTNATSSLTFSASFSPINIKNLRSRRPHYHALKYSTATVSVEDKLPGRYLILLRFRRRTPDHHNIRSHQIQENNFVHCPWCFHPHLLPETPPRIHGEIR</sequence>
<evidence type="ECO:0000313" key="2">
    <source>
        <dbReference type="Proteomes" id="UP001056120"/>
    </source>
</evidence>
<reference evidence="2" key="1">
    <citation type="journal article" date="2022" name="Mol. Ecol. Resour.">
        <title>The genomes of chicory, endive, great burdock and yacon provide insights into Asteraceae palaeo-polyploidization history and plant inulin production.</title>
        <authorList>
            <person name="Fan W."/>
            <person name="Wang S."/>
            <person name="Wang H."/>
            <person name="Wang A."/>
            <person name="Jiang F."/>
            <person name="Liu H."/>
            <person name="Zhao H."/>
            <person name="Xu D."/>
            <person name="Zhang Y."/>
        </authorList>
    </citation>
    <scope>NUCLEOTIDE SEQUENCE [LARGE SCALE GENOMIC DNA]</scope>
    <source>
        <strain evidence="2">cv. Yunnan</strain>
    </source>
</reference>
<name>A0ACB9A7B5_9ASTR</name>
<reference evidence="1 2" key="2">
    <citation type="journal article" date="2022" name="Mol. Ecol. Resour.">
        <title>The genomes of chicory, endive, great burdock and yacon provide insights into Asteraceae paleo-polyploidization history and plant inulin production.</title>
        <authorList>
            <person name="Fan W."/>
            <person name="Wang S."/>
            <person name="Wang H."/>
            <person name="Wang A."/>
            <person name="Jiang F."/>
            <person name="Liu H."/>
            <person name="Zhao H."/>
            <person name="Xu D."/>
            <person name="Zhang Y."/>
        </authorList>
    </citation>
    <scope>NUCLEOTIDE SEQUENCE [LARGE SCALE GENOMIC DNA]</scope>
    <source>
        <strain evidence="2">cv. Yunnan</strain>
        <tissue evidence="1">Leaves</tissue>
    </source>
</reference>
<gene>
    <name evidence="1" type="ORF">L1987_75988</name>
</gene>
<keyword evidence="2" id="KW-1185">Reference proteome</keyword>
<evidence type="ECO:0000313" key="1">
    <source>
        <dbReference type="EMBL" id="KAI3705747.1"/>
    </source>
</evidence>
<dbReference type="Proteomes" id="UP001056120">
    <property type="component" value="Linkage Group LG25"/>
</dbReference>
<accession>A0ACB9A7B5</accession>
<protein>
    <submittedName>
        <fullName evidence="1">Uncharacterized protein</fullName>
    </submittedName>
</protein>
<dbReference type="EMBL" id="CM042042">
    <property type="protein sequence ID" value="KAI3705747.1"/>
    <property type="molecule type" value="Genomic_DNA"/>
</dbReference>
<proteinExistence type="predicted"/>
<organism evidence="1 2">
    <name type="scientific">Smallanthus sonchifolius</name>
    <dbReference type="NCBI Taxonomy" id="185202"/>
    <lineage>
        <taxon>Eukaryota</taxon>
        <taxon>Viridiplantae</taxon>
        <taxon>Streptophyta</taxon>
        <taxon>Embryophyta</taxon>
        <taxon>Tracheophyta</taxon>
        <taxon>Spermatophyta</taxon>
        <taxon>Magnoliopsida</taxon>
        <taxon>eudicotyledons</taxon>
        <taxon>Gunneridae</taxon>
        <taxon>Pentapetalae</taxon>
        <taxon>asterids</taxon>
        <taxon>campanulids</taxon>
        <taxon>Asterales</taxon>
        <taxon>Asteraceae</taxon>
        <taxon>Asteroideae</taxon>
        <taxon>Heliantheae alliance</taxon>
        <taxon>Millerieae</taxon>
        <taxon>Smallanthus</taxon>
    </lineage>
</organism>